<organism evidence="3 4">
    <name type="scientific">Natronomicrosphaera hydrolytica</name>
    <dbReference type="NCBI Taxonomy" id="3242702"/>
    <lineage>
        <taxon>Bacteria</taxon>
        <taxon>Pseudomonadati</taxon>
        <taxon>Planctomycetota</taxon>
        <taxon>Phycisphaerae</taxon>
        <taxon>Phycisphaerales</taxon>
        <taxon>Phycisphaeraceae</taxon>
        <taxon>Natronomicrosphaera</taxon>
    </lineage>
</organism>
<dbReference type="InterPro" id="IPR013424">
    <property type="entry name" value="Ice-binding_C"/>
</dbReference>
<proteinExistence type="predicted"/>
<dbReference type="EMBL" id="JBGUBD010000006">
    <property type="protein sequence ID" value="MFA9478843.1"/>
    <property type="molecule type" value="Genomic_DNA"/>
</dbReference>
<dbReference type="SUPFAM" id="SSF49899">
    <property type="entry name" value="Concanavalin A-like lectins/glucanases"/>
    <property type="match status" value="1"/>
</dbReference>
<dbReference type="NCBIfam" id="TIGR02595">
    <property type="entry name" value="PEP_CTERM"/>
    <property type="match status" value="1"/>
</dbReference>
<evidence type="ECO:0000259" key="2">
    <source>
        <dbReference type="Pfam" id="PF07589"/>
    </source>
</evidence>
<feature type="domain" description="Ice-binding protein C-terminal" evidence="2">
    <location>
        <begin position="267"/>
        <end position="290"/>
    </location>
</feature>
<dbReference type="Pfam" id="PF13385">
    <property type="entry name" value="Laminin_G_3"/>
    <property type="match status" value="1"/>
</dbReference>
<dbReference type="Pfam" id="PF07589">
    <property type="entry name" value="PEP-CTERM"/>
    <property type="match status" value="1"/>
</dbReference>
<evidence type="ECO:0000256" key="1">
    <source>
        <dbReference type="SAM" id="SignalP"/>
    </source>
</evidence>
<dbReference type="Gene3D" id="2.60.120.200">
    <property type="match status" value="1"/>
</dbReference>
<feature type="signal peptide" evidence="1">
    <location>
        <begin position="1"/>
        <end position="28"/>
    </location>
</feature>
<dbReference type="Proteomes" id="UP001575105">
    <property type="component" value="Unassembled WGS sequence"/>
</dbReference>
<keyword evidence="1" id="KW-0732">Signal</keyword>
<name>A0ABV4U5H0_9BACT</name>
<dbReference type="RefSeq" id="WP_425345768.1">
    <property type="nucleotide sequence ID" value="NZ_JBGUBD010000006.1"/>
</dbReference>
<reference evidence="3 4" key="1">
    <citation type="submission" date="2024-08" db="EMBL/GenBank/DDBJ databases">
        <title>Whole-genome sequencing of halo(alkali)philic microorganisms from hypersaline lakes.</title>
        <authorList>
            <person name="Sorokin D.Y."/>
            <person name="Merkel A.Y."/>
            <person name="Messina E."/>
            <person name="Yakimov M."/>
        </authorList>
    </citation>
    <scope>NUCLEOTIDE SEQUENCE [LARGE SCALE GENOMIC DNA]</scope>
    <source>
        <strain evidence="3 4">AB-hyl4</strain>
    </source>
</reference>
<sequence>MATTNQFGKWALSAGVSCALLASVVADSADASTIGYWRFGDNPNEPGSLVADSGPNELDLALAGGAPLPTQVTLPATGPGSAFPQAVPLTQDSNTQAASFDGGGYFSLSDTSDFEITNQMTIEAYVNRSSMVGTRFLAAHNTTSGNNRSWFFGVTNAGQLRFGSSADGVGSTNQNSTFASEDTLEAGKDYYVAAVYNAGTVTFWVQNLTDDGELASSVVTGYEASLYDADSTFLIGNWNNGSATSWEGLIDEVRLSNTALNENQLLAVPEPASLALLGAGGLLVLTRRKRRGQTTA</sequence>
<keyword evidence="4" id="KW-1185">Reference proteome</keyword>
<evidence type="ECO:0000313" key="3">
    <source>
        <dbReference type="EMBL" id="MFA9478843.1"/>
    </source>
</evidence>
<feature type="chain" id="PRO_5045415355" evidence="1">
    <location>
        <begin position="29"/>
        <end position="296"/>
    </location>
</feature>
<dbReference type="InterPro" id="IPR013320">
    <property type="entry name" value="ConA-like_dom_sf"/>
</dbReference>
<evidence type="ECO:0000313" key="4">
    <source>
        <dbReference type="Proteomes" id="UP001575105"/>
    </source>
</evidence>
<protein>
    <submittedName>
        <fullName evidence="3">LamG domain-containing protein</fullName>
    </submittedName>
</protein>
<gene>
    <name evidence="3" type="ORF">ACERK3_11115</name>
</gene>
<accession>A0ABV4U5H0</accession>
<comment type="caution">
    <text evidence="3">The sequence shown here is derived from an EMBL/GenBank/DDBJ whole genome shotgun (WGS) entry which is preliminary data.</text>
</comment>